<dbReference type="CDD" id="cd00293">
    <property type="entry name" value="USP-like"/>
    <property type="match status" value="1"/>
</dbReference>
<dbReference type="InterPro" id="IPR006015">
    <property type="entry name" value="Universal_stress_UspA"/>
</dbReference>
<evidence type="ECO:0000256" key="1">
    <source>
        <dbReference type="ARBA" id="ARBA00008791"/>
    </source>
</evidence>
<sequence>MNAEFEYGTDGPKLIIAGIDGSESAWKAAAYAGGLARRQQSTLVLVYVQQIGAAALSQAGALVYEAGSQVADELLTYIRSNVEHYVQLGHLRWEFRTLRGDPANGLIAVAEELRADAIVVGASQSAGHRMFGSVAVRLVKSGRWPVTVVP</sequence>
<dbReference type="Gene3D" id="3.40.50.620">
    <property type="entry name" value="HUPs"/>
    <property type="match status" value="1"/>
</dbReference>
<dbReference type="SUPFAM" id="SSF52402">
    <property type="entry name" value="Adenine nucleotide alpha hydrolases-like"/>
    <property type="match status" value="1"/>
</dbReference>
<reference evidence="3" key="1">
    <citation type="journal article" date="2014" name="Int. J. Syst. Evol. Microbiol.">
        <title>Complete genome sequence of Corynebacterium casei LMG S-19264T (=DSM 44701T), isolated from a smear-ripened cheese.</title>
        <authorList>
            <consortium name="US DOE Joint Genome Institute (JGI-PGF)"/>
            <person name="Walter F."/>
            <person name="Albersmeier A."/>
            <person name="Kalinowski J."/>
            <person name="Ruckert C."/>
        </authorList>
    </citation>
    <scope>NUCLEOTIDE SEQUENCE</scope>
    <source>
        <strain evidence="3">CCM 7905</strain>
    </source>
</reference>
<organism evidence="3 4">
    <name type="scientific">Rhodococcoides trifolii</name>
    <dbReference type="NCBI Taxonomy" id="908250"/>
    <lineage>
        <taxon>Bacteria</taxon>
        <taxon>Bacillati</taxon>
        <taxon>Actinomycetota</taxon>
        <taxon>Actinomycetes</taxon>
        <taxon>Mycobacteriales</taxon>
        <taxon>Nocardiaceae</taxon>
        <taxon>Rhodococcoides</taxon>
    </lineage>
</organism>
<dbReference type="PANTHER" id="PTHR46268:SF6">
    <property type="entry name" value="UNIVERSAL STRESS PROTEIN UP12"/>
    <property type="match status" value="1"/>
</dbReference>
<evidence type="ECO:0000313" key="4">
    <source>
        <dbReference type="Proteomes" id="UP000654257"/>
    </source>
</evidence>
<accession>A0A917CM24</accession>
<dbReference type="PANTHER" id="PTHR46268">
    <property type="entry name" value="STRESS RESPONSE PROTEIN NHAX"/>
    <property type="match status" value="1"/>
</dbReference>
<dbReference type="RefSeq" id="WP_188542861.1">
    <property type="nucleotide sequence ID" value="NZ_BMCU01000001.1"/>
</dbReference>
<gene>
    <name evidence="3" type="ORF">GCM10007304_02080</name>
</gene>
<feature type="domain" description="UspA" evidence="2">
    <location>
        <begin position="15"/>
        <end position="150"/>
    </location>
</feature>
<evidence type="ECO:0000259" key="2">
    <source>
        <dbReference type="Pfam" id="PF00582"/>
    </source>
</evidence>
<dbReference type="Proteomes" id="UP000654257">
    <property type="component" value="Unassembled WGS sequence"/>
</dbReference>
<keyword evidence="4" id="KW-1185">Reference proteome</keyword>
<dbReference type="PRINTS" id="PR01438">
    <property type="entry name" value="UNVRSLSTRESS"/>
</dbReference>
<proteinExistence type="inferred from homology"/>
<evidence type="ECO:0000313" key="3">
    <source>
        <dbReference type="EMBL" id="GGF91723.1"/>
    </source>
</evidence>
<comment type="similarity">
    <text evidence="1">Belongs to the universal stress protein A family.</text>
</comment>
<dbReference type="InterPro" id="IPR014729">
    <property type="entry name" value="Rossmann-like_a/b/a_fold"/>
</dbReference>
<dbReference type="InterPro" id="IPR006016">
    <property type="entry name" value="UspA"/>
</dbReference>
<dbReference type="EMBL" id="BMCU01000001">
    <property type="protein sequence ID" value="GGF91723.1"/>
    <property type="molecule type" value="Genomic_DNA"/>
</dbReference>
<comment type="caution">
    <text evidence="3">The sequence shown here is derived from an EMBL/GenBank/DDBJ whole genome shotgun (WGS) entry which is preliminary data.</text>
</comment>
<name>A0A917CM24_9NOCA</name>
<dbReference type="Pfam" id="PF00582">
    <property type="entry name" value="Usp"/>
    <property type="match status" value="1"/>
</dbReference>
<reference evidence="3" key="2">
    <citation type="submission" date="2020-09" db="EMBL/GenBank/DDBJ databases">
        <authorList>
            <person name="Sun Q."/>
            <person name="Sedlacek I."/>
        </authorList>
    </citation>
    <scope>NUCLEOTIDE SEQUENCE</scope>
    <source>
        <strain evidence="3">CCM 7905</strain>
    </source>
</reference>
<dbReference type="AlphaFoldDB" id="A0A917CM24"/>
<protein>
    <submittedName>
        <fullName evidence="3">Universal stress protein A</fullName>
    </submittedName>
</protein>